<dbReference type="InterPro" id="IPR050237">
    <property type="entry name" value="ATP-dep_AMP-bd_enzyme"/>
</dbReference>
<protein>
    <submittedName>
        <fullName evidence="2">Acyl-coenzyme A synthetase/AMP-(Fatty) acid ligase</fullName>
    </submittedName>
</protein>
<feature type="domain" description="AMP-dependent synthetase/ligase" evidence="1">
    <location>
        <begin position="25"/>
        <end position="126"/>
    </location>
</feature>
<dbReference type="PANTHER" id="PTHR43767:SF1">
    <property type="entry name" value="NONRIBOSOMAL PEPTIDE SYNTHASE PES1 (EUROFUNG)-RELATED"/>
    <property type="match status" value="1"/>
</dbReference>
<dbReference type="PANTHER" id="PTHR43767">
    <property type="entry name" value="LONG-CHAIN-FATTY-ACID--COA LIGASE"/>
    <property type="match status" value="1"/>
</dbReference>
<dbReference type="SUPFAM" id="SSF56801">
    <property type="entry name" value="Acetyl-CoA synthetase-like"/>
    <property type="match status" value="1"/>
</dbReference>
<dbReference type="GO" id="GO:0016874">
    <property type="term" value="F:ligase activity"/>
    <property type="evidence" value="ECO:0007669"/>
    <property type="project" value="UniProtKB-KW"/>
</dbReference>
<sequence>MFDGNSGRLAVPDTTVTKTVLEAARRHAVRDGDRPALIGSGRRIGFARFVDVVPAAAVGLARRGVRLGDVGAIQVADACDTALAVHAVTAAGAVAAPLPAGLPAGELARLMNECGARFLMTGAGAEAGPALAATGRSRVRQVFAFGDLPGATPFARLTGGPEGTGPPPLVEVSVDPLRDPALHLHDPPEDLTHADRLADLFRLGGAAGVVEGDVLACCAADCSVPTWLGLMDLCLTQGATFAGVPDADPAALLAAVDAHGATLAVVTPEKLRALAYGGEGAARRAEVRLLVTGTSEPEVVRACRKRHGWPVTFLI</sequence>
<keyword evidence="3" id="KW-1185">Reference proteome</keyword>
<comment type="caution">
    <text evidence="2">The sequence shown here is derived from an EMBL/GenBank/DDBJ whole genome shotgun (WGS) entry which is preliminary data.</text>
</comment>
<dbReference type="RefSeq" id="WP_197013291.1">
    <property type="nucleotide sequence ID" value="NZ_BAABES010000001.1"/>
</dbReference>
<dbReference type="EMBL" id="JADOUA010000001">
    <property type="protein sequence ID" value="MBG6090889.1"/>
    <property type="molecule type" value="Genomic_DNA"/>
</dbReference>
<dbReference type="InterPro" id="IPR000873">
    <property type="entry name" value="AMP-dep_synth/lig_dom"/>
</dbReference>
<dbReference type="Gene3D" id="3.40.50.12780">
    <property type="entry name" value="N-terminal domain of ligase-like"/>
    <property type="match status" value="1"/>
</dbReference>
<gene>
    <name evidence="2" type="ORF">IW256_005002</name>
</gene>
<dbReference type="Pfam" id="PF00501">
    <property type="entry name" value="AMP-binding"/>
    <property type="match status" value="1"/>
</dbReference>
<dbReference type="AlphaFoldDB" id="A0A931GSJ8"/>
<dbReference type="InterPro" id="IPR042099">
    <property type="entry name" value="ANL_N_sf"/>
</dbReference>
<accession>A0A931GSJ8</accession>
<keyword evidence="2" id="KW-0436">Ligase</keyword>
<name>A0A931GSJ8_9ACTN</name>
<proteinExistence type="predicted"/>
<dbReference type="Proteomes" id="UP000614047">
    <property type="component" value="Unassembled WGS sequence"/>
</dbReference>
<evidence type="ECO:0000259" key="1">
    <source>
        <dbReference type="Pfam" id="PF00501"/>
    </source>
</evidence>
<reference evidence="2" key="1">
    <citation type="submission" date="2020-11" db="EMBL/GenBank/DDBJ databases">
        <title>Sequencing the genomes of 1000 actinobacteria strains.</title>
        <authorList>
            <person name="Klenk H.-P."/>
        </authorList>
    </citation>
    <scope>NUCLEOTIDE SEQUENCE</scope>
    <source>
        <strain evidence="2">DSM 43175</strain>
    </source>
</reference>
<organism evidence="2 3">
    <name type="scientific">Actinomadura viridis</name>
    <dbReference type="NCBI Taxonomy" id="58110"/>
    <lineage>
        <taxon>Bacteria</taxon>
        <taxon>Bacillati</taxon>
        <taxon>Actinomycetota</taxon>
        <taxon>Actinomycetes</taxon>
        <taxon>Streptosporangiales</taxon>
        <taxon>Thermomonosporaceae</taxon>
        <taxon>Actinomadura</taxon>
    </lineage>
</organism>
<evidence type="ECO:0000313" key="2">
    <source>
        <dbReference type="EMBL" id="MBG6090889.1"/>
    </source>
</evidence>
<evidence type="ECO:0000313" key="3">
    <source>
        <dbReference type="Proteomes" id="UP000614047"/>
    </source>
</evidence>